<keyword evidence="4" id="KW-1185">Reference proteome</keyword>
<evidence type="ECO:0000256" key="1">
    <source>
        <dbReference type="SAM" id="SignalP"/>
    </source>
</evidence>
<evidence type="ECO:0000313" key="4">
    <source>
        <dbReference type="Proteomes" id="UP000002213"/>
    </source>
</evidence>
<organism evidence="3 4">
    <name type="scientific">Actinosynnema mirum (strain ATCC 29888 / DSM 43827 / JCM 3225 / NBRC 14064 / NCIMB 13271 / NRRL B-12336 / IMRU 3971 / 101)</name>
    <dbReference type="NCBI Taxonomy" id="446462"/>
    <lineage>
        <taxon>Bacteria</taxon>
        <taxon>Bacillati</taxon>
        <taxon>Actinomycetota</taxon>
        <taxon>Actinomycetes</taxon>
        <taxon>Pseudonocardiales</taxon>
        <taxon>Pseudonocardiaceae</taxon>
        <taxon>Actinosynnema</taxon>
    </lineage>
</organism>
<dbReference type="AlphaFoldDB" id="C6W8X4"/>
<dbReference type="InterPro" id="IPR045155">
    <property type="entry name" value="Beta-lactam_cat"/>
</dbReference>
<dbReference type="Proteomes" id="UP000002213">
    <property type="component" value="Chromosome"/>
</dbReference>
<dbReference type="GO" id="GO:0030655">
    <property type="term" value="P:beta-lactam antibiotic catabolic process"/>
    <property type="evidence" value="ECO:0007669"/>
    <property type="project" value="InterPro"/>
</dbReference>
<sequence>MIRRFLAVGTAIALLLALTTAPATAAPGSTQDSPDTQFAWLVDASARVPLPADEVAAHLDSPLLSAVGGVDGFNQTLASLGTLTAGAVVDRTPTELRQVVGSAVGELLGTLTVNPAGLIAGLRFSPHLPAPTSWEQVDAALGSLAPRVSFAAATITPEGCAPVHGLNERTARPLGSAFKLYVLGALAREVKAGRLSWDTGLPLRESWKSFPSGVLQDQPDGTVLTLAEHAEHMISISDNTATDHLIHLLGRGEVQRQFARFGNTTPNSPMPTTRELLTLKGFQYPAAATVYTALPQRLREAALNAVGRVPRTAVQPWTEPRAIDQLEWFGSPVDMCAAMAGLWQGHDPQLAKAMSINDGGIALPSARFPTVWFKGGSEPGVLTLSYLVRRDDGTLLTASAMLSDPENALDEATAAPQVLAVLRGALQLA</sequence>
<dbReference type="Gene3D" id="3.10.450.280">
    <property type="match status" value="1"/>
</dbReference>
<name>C6W8X4_ACTMD</name>
<dbReference type="InterPro" id="IPR000871">
    <property type="entry name" value="Beta-lactam_class-A"/>
</dbReference>
<dbReference type="PANTHER" id="PTHR35333">
    <property type="entry name" value="BETA-LACTAMASE"/>
    <property type="match status" value="1"/>
</dbReference>
<protein>
    <submittedName>
        <fullName evidence="3">Beta-lactamase class A-like protein</fullName>
    </submittedName>
</protein>
<dbReference type="Gene3D" id="3.40.710.10">
    <property type="entry name" value="DD-peptidase/beta-lactamase superfamily"/>
    <property type="match status" value="1"/>
</dbReference>
<dbReference type="SUPFAM" id="SSF56601">
    <property type="entry name" value="beta-lactamase/transpeptidase-like"/>
    <property type="match status" value="1"/>
</dbReference>
<reference evidence="3 4" key="1">
    <citation type="journal article" date="2009" name="Stand. Genomic Sci.">
        <title>Complete genome sequence of Actinosynnema mirum type strain (101).</title>
        <authorList>
            <person name="Land M."/>
            <person name="Lapidus A."/>
            <person name="Mayilraj S."/>
            <person name="Chen F."/>
            <person name="Copeland A."/>
            <person name="Del Rio T.G."/>
            <person name="Nolan M."/>
            <person name="Lucas S."/>
            <person name="Tice H."/>
            <person name="Cheng J.F."/>
            <person name="Chertkov O."/>
            <person name="Bruce D."/>
            <person name="Goodwin L."/>
            <person name="Pitluck S."/>
            <person name="Rohde M."/>
            <person name="Goker M."/>
            <person name="Pati A."/>
            <person name="Ivanova N."/>
            <person name="Mavromatis K."/>
            <person name="Chen A."/>
            <person name="Palaniappan K."/>
            <person name="Hauser L."/>
            <person name="Chang Y.J."/>
            <person name="Jeffries C.C."/>
            <person name="Brettin T."/>
            <person name="Detter J.C."/>
            <person name="Han C."/>
            <person name="Chain P."/>
            <person name="Tindall B.J."/>
            <person name="Bristow J."/>
            <person name="Eisen J.A."/>
            <person name="Markowitz V."/>
            <person name="Hugenholtz P."/>
            <person name="Kyrpides N.C."/>
            <person name="Klenk H.P."/>
        </authorList>
    </citation>
    <scope>NUCLEOTIDE SEQUENCE [LARGE SCALE GENOMIC DNA]</scope>
    <source>
        <strain evidence="4">ATCC 29888 / DSM 43827 / JCM 3225 / NBRC 14064 / NCIMB 13271 / NRRL B-12336 / IMRU 3971 / 101</strain>
    </source>
</reference>
<dbReference type="STRING" id="446462.Amir_3317"/>
<gene>
    <name evidence="3" type="ordered locus">Amir_3317</name>
</gene>
<accession>C6W8X4</accession>
<dbReference type="PANTHER" id="PTHR35333:SF5">
    <property type="entry name" value="CONSERVED LIPOPROTEIN LPQF-RELATED"/>
    <property type="match status" value="1"/>
</dbReference>
<evidence type="ECO:0000313" key="3">
    <source>
        <dbReference type="EMBL" id="ACU37223.1"/>
    </source>
</evidence>
<keyword evidence="1" id="KW-0732">Signal</keyword>
<dbReference type="Pfam" id="PF13354">
    <property type="entry name" value="Beta-lactamase2"/>
    <property type="match status" value="1"/>
</dbReference>
<dbReference type="HOGENOM" id="CLU_042385_1_0_11"/>
<feature type="signal peptide" evidence="1">
    <location>
        <begin position="1"/>
        <end position="25"/>
    </location>
</feature>
<dbReference type="EMBL" id="CP001630">
    <property type="protein sequence ID" value="ACU37223.1"/>
    <property type="molecule type" value="Genomic_DNA"/>
</dbReference>
<dbReference type="GO" id="GO:0008800">
    <property type="term" value="F:beta-lactamase activity"/>
    <property type="evidence" value="ECO:0007669"/>
    <property type="project" value="InterPro"/>
</dbReference>
<dbReference type="OrthoDB" id="108135at2"/>
<feature type="domain" description="Beta-lactamase class A catalytic" evidence="2">
    <location>
        <begin position="165"/>
        <end position="345"/>
    </location>
</feature>
<dbReference type="InterPro" id="IPR012338">
    <property type="entry name" value="Beta-lactam/transpept-like"/>
</dbReference>
<dbReference type="GO" id="GO:0046677">
    <property type="term" value="P:response to antibiotic"/>
    <property type="evidence" value="ECO:0007669"/>
    <property type="project" value="InterPro"/>
</dbReference>
<dbReference type="eggNOG" id="COG2367">
    <property type="taxonomic scope" value="Bacteria"/>
</dbReference>
<evidence type="ECO:0000259" key="2">
    <source>
        <dbReference type="Pfam" id="PF13354"/>
    </source>
</evidence>
<feature type="chain" id="PRO_5002971217" evidence="1">
    <location>
        <begin position="26"/>
        <end position="429"/>
    </location>
</feature>
<dbReference type="RefSeq" id="WP_015802111.1">
    <property type="nucleotide sequence ID" value="NC_013093.1"/>
</dbReference>
<proteinExistence type="predicted"/>
<dbReference type="KEGG" id="ami:Amir_3317"/>